<dbReference type="InterPro" id="IPR036249">
    <property type="entry name" value="Thioredoxin-like_sf"/>
</dbReference>
<dbReference type="Gene3D" id="3.40.30.10">
    <property type="entry name" value="Glutaredoxin"/>
    <property type="match status" value="1"/>
</dbReference>
<feature type="domain" description="GST C-terminal" evidence="2">
    <location>
        <begin position="101"/>
        <end position="238"/>
    </location>
</feature>
<name>K5WMJ6_PHACS</name>
<dbReference type="PANTHER" id="PTHR43968">
    <property type="match status" value="1"/>
</dbReference>
<proteinExistence type="predicted"/>
<dbReference type="SUPFAM" id="SSF52833">
    <property type="entry name" value="Thioredoxin-like"/>
    <property type="match status" value="1"/>
</dbReference>
<keyword evidence="4" id="KW-1185">Reference proteome</keyword>
<dbReference type="InterPro" id="IPR004045">
    <property type="entry name" value="Glutathione_S-Trfase_N"/>
</dbReference>
<evidence type="ECO:0000259" key="2">
    <source>
        <dbReference type="PROSITE" id="PS50405"/>
    </source>
</evidence>
<evidence type="ECO:0000313" key="4">
    <source>
        <dbReference type="Proteomes" id="UP000008370"/>
    </source>
</evidence>
<sequence>MVQTEQITFYSHIYSPYGQRVHIALEEANAAYTFHSIDWRNKPAFYTKEVNPVGKIPAITYGGPKVDPEQPSPESTKLRESGVILEFLADLFPDSGLLPKDPVLRAKARLFITVVDGQFFEGFKGYFFIREPATKLIDGLDALQKQLPATGFAVGERWTIADITIAPFLACIFLLLENDLGVYPAGDGRKTLEILRGEKFARLSKYYEDLKARPSFKAAWDEGIQITFWQSHPLLKRE</sequence>
<dbReference type="InterPro" id="IPR050983">
    <property type="entry name" value="GST_Omega/HSP26"/>
</dbReference>
<evidence type="ECO:0000313" key="3">
    <source>
        <dbReference type="EMBL" id="EKM51527.1"/>
    </source>
</evidence>
<dbReference type="InterPro" id="IPR010987">
    <property type="entry name" value="Glutathione-S-Trfase_C-like"/>
</dbReference>
<dbReference type="GeneID" id="18913204"/>
<dbReference type="GO" id="GO:0005737">
    <property type="term" value="C:cytoplasm"/>
    <property type="evidence" value="ECO:0007669"/>
    <property type="project" value="TreeGrafter"/>
</dbReference>
<dbReference type="InterPro" id="IPR040079">
    <property type="entry name" value="Glutathione_S-Trfase"/>
</dbReference>
<dbReference type="SUPFAM" id="SSF47616">
    <property type="entry name" value="GST C-terminal domain-like"/>
    <property type="match status" value="1"/>
</dbReference>
<accession>K5WMJ6</accession>
<dbReference type="PROSITE" id="PS50404">
    <property type="entry name" value="GST_NTER"/>
    <property type="match status" value="1"/>
</dbReference>
<organism evidence="3 4">
    <name type="scientific">Phanerochaete carnosa (strain HHB-10118-sp)</name>
    <name type="common">White-rot fungus</name>
    <name type="synonym">Peniophora carnosa</name>
    <dbReference type="NCBI Taxonomy" id="650164"/>
    <lineage>
        <taxon>Eukaryota</taxon>
        <taxon>Fungi</taxon>
        <taxon>Dikarya</taxon>
        <taxon>Basidiomycota</taxon>
        <taxon>Agaricomycotina</taxon>
        <taxon>Agaricomycetes</taxon>
        <taxon>Polyporales</taxon>
        <taxon>Phanerochaetaceae</taxon>
        <taxon>Phanerochaete</taxon>
    </lineage>
</organism>
<gene>
    <name evidence="3" type="ORF">PHACADRAFT_212171</name>
</gene>
<dbReference type="CDD" id="cd00570">
    <property type="entry name" value="GST_N_family"/>
    <property type="match status" value="1"/>
</dbReference>
<evidence type="ECO:0008006" key="5">
    <source>
        <dbReference type="Google" id="ProtNLM"/>
    </source>
</evidence>
<feature type="domain" description="GST N-terminal" evidence="1">
    <location>
        <begin position="5"/>
        <end position="96"/>
    </location>
</feature>
<dbReference type="RefSeq" id="XP_007399339.1">
    <property type="nucleotide sequence ID" value="XM_007399277.1"/>
</dbReference>
<protein>
    <recommendedName>
        <fullName evidence="5">GST N-terminal domain-containing protein</fullName>
    </recommendedName>
</protein>
<dbReference type="SFLD" id="SFLDG00358">
    <property type="entry name" value="Main_(cytGST)"/>
    <property type="match status" value="1"/>
</dbReference>
<reference evidence="3 4" key="1">
    <citation type="journal article" date="2012" name="BMC Genomics">
        <title>Comparative genomics of the white-rot fungi, Phanerochaete carnosa and P. chrysosporium, to elucidate the genetic basis of the distinct wood types they colonize.</title>
        <authorList>
            <person name="Suzuki H."/>
            <person name="MacDonald J."/>
            <person name="Syed K."/>
            <person name="Salamov A."/>
            <person name="Hori C."/>
            <person name="Aerts A."/>
            <person name="Henrissat B."/>
            <person name="Wiebenga A."/>
            <person name="vanKuyk P.A."/>
            <person name="Barry K."/>
            <person name="Lindquist E."/>
            <person name="LaButti K."/>
            <person name="Lapidus A."/>
            <person name="Lucas S."/>
            <person name="Coutinho P."/>
            <person name="Gong Y."/>
            <person name="Samejima M."/>
            <person name="Mahadevan R."/>
            <person name="Abou-Zaid M."/>
            <person name="de Vries R.P."/>
            <person name="Igarashi K."/>
            <person name="Yadav J.S."/>
            <person name="Grigoriev I.V."/>
            <person name="Master E.R."/>
        </authorList>
    </citation>
    <scope>NUCLEOTIDE SEQUENCE [LARGE SCALE GENOMIC DNA]</scope>
    <source>
        <strain evidence="3 4">HHB-10118-sp</strain>
    </source>
</reference>
<dbReference type="Pfam" id="PF13410">
    <property type="entry name" value="GST_C_2"/>
    <property type="match status" value="1"/>
</dbReference>
<dbReference type="InParanoid" id="K5WMJ6"/>
<dbReference type="PANTHER" id="PTHR43968:SF6">
    <property type="entry name" value="GLUTATHIONE S-TRANSFERASE OMEGA"/>
    <property type="match status" value="1"/>
</dbReference>
<dbReference type="AlphaFoldDB" id="K5WMJ6"/>
<dbReference type="Pfam" id="PF13417">
    <property type="entry name" value="GST_N_3"/>
    <property type="match status" value="1"/>
</dbReference>
<dbReference type="HOGENOM" id="CLU_066075_0_0_1"/>
<dbReference type="Gene3D" id="1.20.1050.10">
    <property type="match status" value="1"/>
</dbReference>
<dbReference type="EMBL" id="JH930476">
    <property type="protein sequence ID" value="EKM51527.1"/>
    <property type="molecule type" value="Genomic_DNA"/>
</dbReference>
<dbReference type="Proteomes" id="UP000008370">
    <property type="component" value="Unassembled WGS sequence"/>
</dbReference>
<dbReference type="KEGG" id="pco:PHACADRAFT_212171"/>
<dbReference type="STRING" id="650164.K5WMJ6"/>
<dbReference type="SFLD" id="SFLDS00019">
    <property type="entry name" value="Glutathione_Transferase_(cytos"/>
    <property type="match status" value="1"/>
</dbReference>
<dbReference type="InterPro" id="IPR036282">
    <property type="entry name" value="Glutathione-S-Trfase_C_sf"/>
</dbReference>
<dbReference type="OrthoDB" id="202840at2759"/>
<evidence type="ECO:0000259" key="1">
    <source>
        <dbReference type="PROSITE" id="PS50404"/>
    </source>
</evidence>
<dbReference type="PROSITE" id="PS50405">
    <property type="entry name" value="GST_CTER"/>
    <property type="match status" value="1"/>
</dbReference>